<dbReference type="PANTHER" id="PTHR48100:SF44">
    <property type="entry name" value="PHOSPHATASE C1620.13-RELATED"/>
    <property type="match status" value="1"/>
</dbReference>
<accession>A0A1G1W089</accession>
<evidence type="ECO:0008006" key="3">
    <source>
        <dbReference type="Google" id="ProtNLM"/>
    </source>
</evidence>
<comment type="caution">
    <text evidence="1">The sequence shown here is derived from an EMBL/GenBank/DDBJ whole genome shotgun (WGS) entry which is preliminary data.</text>
</comment>
<reference evidence="1 2" key="1">
    <citation type="journal article" date="2016" name="Nat. Commun.">
        <title>Thousands of microbial genomes shed light on interconnected biogeochemical processes in an aquifer system.</title>
        <authorList>
            <person name="Anantharaman K."/>
            <person name="Brown C.T."/>
            <person name="Hug L.A."/>
            <person name="Sharon I."/>
            <person name="Castelle C.J."/>
            <person name="Probst A.J."/>
            <person name="Thomas B.C."/>
            <person name="Singh A."/>
            <person name="Wilkins M.J."/>
            <person name="Karaoz U."/>
            <person name="Brodie E.L."/>
            <person name="Williams K.H."/>
            <person name="Hubbard S.S."/>
            <person name="Banfield J.F."/>
        </authorList>
    </citation>
    <scope>NUCLEOTIDE SEQUENCE [LARGE SCALE GENOMIC DNA]</scope>
</reference>
<dbReference type="InterPro" id="IPR013078">
    <property type="entry name" value="His_Pase_superF_clade-1"/>
</dbReference>
<dbReference type="EMBL" id="MHCN01000018">
    <property type="protein sequence ID" value="OGY21071.1"/>
    <property type="molecule type" value="Genomic_DNA"/>
</dbReference>
<name>A0A1G1W089_9BACT</name>
<dbReference type="Pfam" id="PF00300">
    <property type="entry name" value="His_Phos_1"/>
    <property type="match status" value="1"/>
</dbReference>
<gene>
    <name evidence="1" type="ORF">A2113_02990</name>
</gene>
<evidence type="ECO:0000313" key="1">
    <source>
        <dbReference type="EMBL" id="OGY21071.1"/>
    </source>
</evidence>
<sequence length="197" mass="22671">MSTTVYYVRHAPYENPERLVPGRIPGYHLGSDGKEKARKVGEFFKGKPINYIYTSPLERTFETANIIGEQLPGAKIIHVYDLIEIESTSWQAFRLEELFTNEYYESFLNDPATDKVIESLNKLAARIKNLTLTLCAKHKDEEIICVSHEYPILALRLTLEGKPLNLLKTYNVSMGSITTFVFDETCHFLKDEYLEII</sequence>
<dbReference type="STRING" id="1802591.A2113_02990"/>
<proteinExistence type="predicted"/>
<dbReference type="Gene3D" id="3.40.50.1240">
    <property type="entry name" value="Phosphoglycerate mutase-like"/>
    <property type="match status" value="1"/>
</dbReference>
<dbReference type="InterPro" id="IPR029033">
    <property type="entry name" value="His_PPase_superfam"/>
</dbReference>
<protein>
    <recommendedName>
        <fullName evidence="3">Phosphoglycerate mutase</fullName>
    </recommendedName>
</protein>
<dbReference type="SMART" id="SM00855">
    <property type="entry name" value="PGAM"/>
    <property type="match status" value="1"/>
</dbReference>
<dbReference type="AlphaFoldDB" id="A0A1G1W089"/>
<dbReference type="SUPFAM" id="SSF53254">
    <property type="entry name" value="Phosphoglycerate mutase-like"/>
    <property type="match status" value="1"/>
</dbReference>
<dbReference type="GO" id="GO:0005829">
    <property type="term" value="C:cytosol"/>
    <property type="evidence" value="ECO:0007669"/>
    <property type="project" value="TreeGrafter"/>
</dbReference>
<dbReference type="Proteomes" id="UP000176299">
    <property type="component" value="Unassembled WGS sequence"/>
</dbReference>
<organism evidence="1 2">
    <name type="scientific">Candidatus Woykebacteria bacterium GWA1_44_8</name>
    <dbReference type="NCBI Taxonomy" id="1802591"/>
    <lineage>
        <taxon>Bacteria</taxon>
        <taxon>Candidatus Woykeibacteriota</taxon>
    </lineage>
</organism>
<evidence type="ECO:0000313" key="2">
    <source>
        <dbReference type="Proteomes" id="UP000176299"/>
    </source>
</evidence>
<dbReference type="PANTHER" id="PTHR48100">
    <property type="entry name" value="BROAD-SPECIFICITY PHOSPHATASE YOR283W-RELATED"/>
    <property type="match status" value="1"/>
</dbReference>
<dbReference type="InterPro" id="IPR050275">
    <property type="entry name" value="PGM_Phosphatase"/>
</dbReference>
<dbReference type="CDD" id="cd07067">
    <property type="entry name" value="HP_PGM_like"/>
    <property type="match status" value="1"/>
</dbReference>
<dbReference type="GO" id="GO:0016791">
    <property type="term" value="F:phosphatase activity"/>
    <property type="evidence" value="ECO:0007669"/>
    <property type="project" value="TreeGrafter"/>
</dbReference>